<dbReference type="Gene3D" id="3.30.1870.10">
    <property type="entry name" value="EreA-like, domain 2"/>
    <property type="match status" value="1"/>
</dbReference>
<name>A0A4R3I210_PAULE</name>
<evidence type="ECO:0000313" key="2">
    <source>
        <dbReference type="Proteomes" id="UP000295382"/>
    </source>
</evidence>
<organism evidence="1 2">
    <name type="scientific">Paucimonas lemoignei</name>
    <name type="common">Pseudomonas lemoignei</name>
    <dbReference type="NCBI Taxonomy" id="29443"/>
    <lineage>
        <taxon>Bacteria</taxon>
        <taxon>Pseudomonadati</taxon>
        <taxon>Pseudomonadota</taxon>
        <taxon>Betaproteobacteria</taxon>
        <taxon>Burkholderiales</taxon>
        <taxon>Burkholderiaceae</taxon>
        <taxon>Paucimonas</taxon>
    </lineage>
</organism>
<dbReference type="PANTHER" id="PTHR31299:SF0">
    <property type="entry name" value="ESTERASE, PUTATIVE (AFU_ORTHOLOGUE AFUA_1G05850)-RELATED"/>
    <property type="match status" value="1"/>
</dbReference>
<dbReference type="InterPro" id="IPR014622">
    <property type="entry name" value="UCP036794_erythomycin"/>
</dbReference>
<dbReference type="Pfam" id="PF05139">
    <property type="entry name" value="Erythro_esteras"/>
    <property type="match status" value="1"/>
</dbReference>
<dbReference type="RefSeq" id="WP_132257106.1">
    <property type="nucleotide sequence ID" value="NZ_SLZQ01000001.1"/>
</dbReference>
<keyword evidence="2" id="KW-1185">Reference proteome</keyword>
<dbReference type="Proteomes" id="UP000295382">
    <property type="component" value="Unassembled WGS sequence"/>
</dbReference>
<evidence type="ECO:0000313" key="1">
    <source>
        <dbReference type="EMBL" id="TCS39638.1"/>
    </source>
</evidence>
<sequence length="449" mass="51033">MSPHIDTRITDAVAASAIPLRGAAAEYDPLLQLIGNARFVLLGEASHGTHEFYRERARITQRLIAEHGFTAVAVEADWPDAYRVNRYVRGNGEDRDSDAALSGFKRFPTWMWRNQDVVEFVDWLHDWNRKQPSGATRVGFYGLDLYSLFTSISEVLRYMQRVDPEAALQARKRYACFDHYDRDSQRYGYSASVEAAASCEDQVIAQLHQLQDRAFDYVRREESDAAEAYFYAQQNARLVVNAEEYYRTMFRGRVSSWNLRDRHMADTLDALSQHLSHTTGKPAHIVVWEHNSHIGDARATEVGQQGEWTLGQLAREAYGDDAVLIGFSTHHGTVTAASDWDAPAERKRVRPALSGSIESAFHHSGIERFLLPLKSTNRAVLALSEPHLQRAIGVIYRPQTERHSHYFYTRLPRQFDAILHFDETRAVVPLEPTGGWHAGEAPETYPEGT</sequence>
<comment type="caution">
    <text evidence="1">The sequence shown here is derived from an EMBL/GenBank/DDBJ whole genome shotgun (WGS) entry which is preliminary data.</text>
</comment>
<dbReference type="PIRSF" id="PIRSF036794">
    <property type="entry name" value="UCP_erythr_ester"/>
    <property type="match status" value="1"/>
</dbReference>
<dbReference type="EMBL" id="SLZQ01000001">
    <property type="protein sequence ID" value="TCS39638.1"/>
    <property type="molecule type" value="Genomic_DNA"/>
</dbReference>
<dbReference type="InterPro" id="IPR052036">
    <property type="entry name" value="Hydrolase/PRTase-associated"/>
</dbReference>
<dbReference type="GO" id="GO:0046677">
    <property type="term" value="P:response to antibiotic"/>
    <property type="evidence" value="ECO:0007669"/>
    <property type="project" value="InterPro"/>
</dbReference>
<dbReference type="OrthoDB" id="9810066at2"/>
<dbReference type="PANTHER" id="PTHR31299">
    <property type="entry name" value="ESTERASE, PUTATIVE (AFU_ORTHOLOGUE AFUA_1G05850)-RELATED"/>
    <property type="match status" value="1"/>
</dbReference>
<dbReference type="CDD" id="cd14728">
    <property type="entry name" value="Ere-like"/>
    <property type="match status" value="1"/>
</dbReference>
<proteinExistence type="predicted"/>
<dbReference type="AlphaFoldDB" id="A0A4R3I210"/>
<dbReference type="Gene3D" id="3.40.1660.10">
    <property type="entry name" value="EreA-like (biosynthetic domain)"/>
    <property type="match status" value="1"/>
</dbReference>
<dbReference type="Gene3D" id="1.20.1440.30">
    <property type="entry name" value="Biosynthetic Protein domain"/>
    <property type="match status" value="1"/>
</dbReference>
<dbReference type="SUPFAM" id="SSF159501">
    <property type="entry name" value="EreA/ChaN-like"/>
    <property type="match status" value="1"/>
</dbReference>
<accession>A0A4R3I210</accession>
<gene>
    <name evidence="1" type="ORF">EDC30_101595</name>
</gene>
<dbReference type="InterPro" id="IPR007815">
    <property type="entry name" value="Emycin_Estase"/>
</dbReference>
<reference evidence="1 2" key="1">
    <citation type="submission" date="2019-03" db="EMBL/GenBank/DDBJ databases">
        <title>Genomic Encyclopedia of Type Strains, Phase IV (KMG-IV): sequencing the most valuable type-strain genomes for metagenomic binning, comparative biology and taxonomic classification.</title>
        <authorList>
            <person name="Goeker M."/>
        </authorList>
    </citation>
    <scope>NUCLEOTIDE SEQUENCE [LARGE SCALE GENOMIC DNA]</scope>
    <source>
        <strain evidence="1 2">DSM 7445</strain>
    </source>
</reference>
<protein>
    <submittedName>
        <fullName evidence="1">Erythromycin esterase-like protein</fullName>
    </submittedName>
</protein>